<accession>A0ABS9XHI7</accession>
<name>A0ABS9XHI7_9ACTN</name>
<feature type="region of interest" description="Disordered" evidence="1">
    <location>
        <begin position="230"/>
        <end position="261"/>
    </location>
</feature>
<keyword evidence="2" id="KW-1133">Transmembrane helix</keyword>
<feature type="transmembrane region" description="Helical" evidence="2">
    <location>
        <begin position="268"/>
        <end position="287"/>
    </location>
</feature>
<keyword evidence="2" id="KW-0472">Membrane</keyword>
<evidence type="ECO:0000313" key="3">
    <source>
        <dbReference type="EMBL" id="MCI3241538.1"/>
    </source>
</evidence>
<evidence type="ECO:0000256" key="1">
    <source>
        <dbReference type="SAM" id="MobiDB-lite"/>
    </source>
</evidence>
<gene>
    <name evidence="3" type="ORF">MQN93_17615</name>
</gene>
<comment type="caution">
    <text evidence="3">The sequence shown here is derived from an EMBL/GenBank/DDBJ whole genome shotgun (WGS) entry which is preliminary data.</text>
</comment>
<evidence type="ECO:0000313" key="4">
    <source>
        <dbReference type="Proteomes" id="UP001165270"/>
    </source>
</evidence>
<dbReference type="NCBIfam" id="NF041528">
    <property type="entry name" value="strep_LAETG"/>
    <property type="match status" value="1"/>
</dbReference>
<protein>
    <recommendedName>
        <fullName evidence="5">Gram-positive cocci surface proteins LPxTG domain-containing protein</fullName>
    </recommendedName>
</protein>
<keyword evidence="2" id="KW-0812">Transmembrane</keyword>
<keyword evidence="4" id="KW-1185">Reference proteome</keyword>
<evidence type="ECO:0008006" key="5">
    <source>
        <dbReference type="Google" id="ProtNLM"/>
    </source>
</evidence>
<dbReference type="EMBL" id="JALDAX010000006">
    <property type="protein sequence ID" value="MCI3241538.1"/>
    <property type="molecule type" value="Genomic_DNA"/>
</dbReference>
<reference evidence="3" key="1">
    <citation type="submission" date="2022-03" db="EMBL/GenBank/DDBJ databases">
        <title>Streptomyces 7R015 and 7R016 isolated from Barleria lupulina in Thailand.</title>
        <authorList>
            <person name="Kanchanasin P."/>
            <person name="Phongsopitanun W."/>
            <person name="Tanasupawat S."/>
        </authorList>
    </citation>
    <scope>NUCLEOTIDE SEQUENCE</scope>
    <source>
        <strain evidence="3">7R016</strain>
    </source>
</reference>
<sequence length="295" mass="29303">MVGVLAAAPAAVGTAASARTGDLDKGSADAAVLRTSLDVARLDGLGPLPLRTTLNEVHAPATAEKKALDVRLDAVEGGKPVSVLRADVATARAEVAHHTAKAHTHLVHARVHVPGVPLLALVEVEEVTSTAVCKAGEKPFATSAIPGPVTVLGKRIPLAVNATRTVEAPGVGTVQLALSRTETTSHSAAATALELHVSVDPLKLGVAAVEGTVTLADAHCTTAAAGASPAAEPSAAAGPVGNDAHPQSAAEDSEADLAETGSTTLTPYLAGAAAVFVLAGGGSLALARARSNRRQ</sequence>
<organism evidence="3 4">
    <name type="scientific">Streptomyces spinosisporus</name>
    <dbReference type="NCBI Taxonomy" id="2927582"/>
    <lineage>
        <taxon>Bacteria</taxon>
        <taxon>Bacillati</taxon>
        <taxon>Actinomycetota</taxon>
        <taxon>Actinomycetes</taxon>
        <taxon>Kitasatosporales</taxon>
        <taxon>Streptomycetaceae</taxon>
        <taxon>Streptomyces</taxon>
    </lineage>
</organism>
<dbReference type="NCBIfam" id="NF041527">
    <property type="entry name" value="SCO1860_LAETG"/>
    <property type="match status" value="1"/>
</dbReference>
<feature type="compositionally biased region" description="Low complexity" evidence="1">
    <location>
        <begin position="230"/>
        <end position="239"/>
    </location>
</feature>
<proteinExistence type="predicted"/>
<dbReference type="Proteomes" id="UP001165270">
    <property type="component" value="Unassembled WGS sequence"/>
</dbReference>
<evidence type="ECO:0000256" key="2">
    <source>
        <dbReference type="SAM" id="Phobius"/>
    </source>
</evidence>
<dbReference type="InterPro" id="IPR048202">
    <property type="entry name" value="SCO1860-like"/>
</dbReference>